<feature type="compositionally biased region" description="Basic and acidic residues" evidence="1">
    <location>
        <begin position="773"/>
        <end position="791"/>
    </location>
</feature>
<dbReference type="Proteomes" id="UP000019335">
    <property type="component" value="Unassembled WGS sequence"/>
</dbReference>
<comment type="caution">
    <text evidence="2">The sequence shown here is derived from an EMBL/GenBank/DDBJ whole genome shotgun (WGS) entry which is preliminary data.</text>
</comment>
<feature type="compositionally biased region" description="Low complexity" evidence="1">
    <location>
        <begin position="965"/>
        <end position="976"/>
    </location>
</feature>
<feature type="compositionally biased region" description="Low complexity" evidence="1">
    <location>
        <begin position="382"/>
        <end position="393"/>
    </location>
</feature>
<feature type="compositionally biased region" description="Basic residues" evidence="1">
    <location>
        <begin position="7"/>
        <end position="16"/>
    </location>
</feature>
<sequence length="1012" mass="107461">MDEAPHDHHHAHHHHLHENSLHEDGEEDGDGLEEDMLHQHTRHHHPFSMEGVVEEDEQQHHHQSLLPVMEGPAEGSCLNGPLGEGVHSEAEDDEGGARGMGGGGGTEPQGGNGEGRHGEEEEEDLSGVVILADDGEGVGVACEKGQERGLGRHPRGLEGGQGGGSTGVSLDRSPDHHHQQEEEVAFYPDMGQTSHILTEGRGKAGTELRQETLPPPPPSSERPLRDSVKGAEPRPQGPPRGTQAKELPPSGPLSLSSHPHFHPLTMAAAQELHVTLPHMLLHPPPPLPHHKHEHPQEQQAPKTSVPSSLLGSAAPHGEDGRRRTRTGEEGEDGGGEAGGDLAPSPLDPSHGQDEHPHHDLKMENTVHIAASSSSGQPTFFNVPSTAPSSSVGPSAPPPMIDMTHTAGGPALPAPAPAPGQRQRKANGPRGAPGAANALKGLKMGFCTADGCKKVAIYGKEGARAEFCSKHRNEMEGMVDLINRKCEAGAGCQKRPHYGFRGQRALYCSEHRQPKMINVTGSLCDFGDCVKRASYGWKDPADPGKKRRTRCAAHKEAGMVDVAHRLCEEPGCQKSPYYGYPDTKRALVCAEHQRPMMVSMSRRCHVETCTKLPYYGYEGQKAASCAAHKKDGMLDVVSKKCADPSCRTQPSYAFLGEAPRHCAKHRLEGEVNVVSRRCDVEGCGKVPTYGDPGLRKPVRCRNHREERHVNVAHRLCDFPDGCLTQPSFGLDDGKGATRCTKHKEEGMRDMKSRRCEVEGCVKKPLYTHGGEGSDGGRGEGKAVRCAEHKEEGMVPATSRQRKEREGKKEVAGSVESTGGSLAPKMISLGATEAPGVSVAALNHASGGSKPGGEGGEGEGASTANSIPPLPLVVDGTPNSGPGMASALLPMSALEEAALALGEEGGVGERGGAGVRKRPRGGKTKVGRGGGGKRRVREKGQMEQHEEEDEEHEDEEEGGRQEGAVGGEEAAGMEGESGIKPLAATGPVEPQDEEAAALSLQAIGVVPTAMRQWL</sequence>
<dbReference type="SMART" id="SM01425">
    <property type="entry name" value="EsV_1_7"/>
    <property type="match status" value="9"/>
</dbReference>
<feature type="compositionally biased region" description="Basic and acidic residues" evidence="1">
    <location>
        <begin position="198"/>
        <end position="210"/>
    </location>
</feature>
<feature type="compositionally biased region" description="Gly residues" evidence="1">
    <location>
        <begin position="97"/>
        <end position="113"/>
    </location>
</feature>
<protein>
    <recommendedName>
        <fullName evidence="4">EsV-1-7</fullName>
    </recommendedName>
</protein>
<dbReference type="Gene3D" id="6.10.140.110">
    <property type="match status" value="2"/>
</dbReference>
<feature type="region of interest" description="Disordered" evidence="1">
    <location>
        <begin position="1"/>
        <end position="32"/>
    </location>
</feature>
<evidence type="ECO:0000256" key="1">
    <source>
        <dbReference type="SAM" id="MobiDB-lite"/>
    </source>
</evidence>
<feature type="compositionally biased region" description="Basic and acidic residues" evidence="1">
    <location>
        <begin position="799"/>
        <end position="809"/>
    </location>
</feature>
<feature type="compositionally biased region" description="Polar residues" evidence="1">
    <location>
        <begin position="370"/>
        <end position="381"/>
    </location>
</feature>
<keyword evidence="3" id="KW-1185">Reference proteome</keyword>
<evidence type="ECO:0008006" key="4">
    <source>
        <dbReference type="Google" id="ProtNLM"/>
    </source>
</evidence>
<feature type="compositionally biased region" description="Gly residues" evidence="1">
    <location>
        <begin position="903"/>
        <end position="912"/>
    </location>
</feature>
<feature type="compositionally biased region" description="Gly residues" evidence="1">
    <location>
        <begin position="157"/>
        <end position="166"/>
    </location>
</feature>
<dbReference type="OrthoDB" id="2441233at2759"/>
<feature type="compositionally biased region" description="Basic and acidic residues" evidence="1">
    <location>
        <begin position="172"/>
        <end position="181"/>
    </location>
</feature>
<dbReference type="EMBL" id="AZIL01002627">
    <property type="protein sequence ID" value="EWM21165.1"/>
    <property type="molecule type" value="Genomic_DNA"/>
</dbReference>
<feature type="region of interest" description="Disordered" evidence="1">
    <location>
        <begin position="370"/>
        <end position="433"/>
    </location>
</feature>
<dbReference type="AlphaFoldDB" id="W7T278"/>
<dbReference type="Pfam" id="PF19114">
    <property type="entry name" value="EsV_1_7_cys"/>
    <property type="match status" value="9"/>
</dbReference>
<proteinExistence type="predicted"/>
<gene>
    <name evidence="2" type="ORF">Naga_100108g9</name>
</gene>
<feature type="compositionally biased region" description="Polar residues" evidence="1">
    <location>
        <begin position="297"/>
        <end position="310"/>
    </location>
</feature>
<feature type="region of interest" description="Disordered" evidence="1">
    <location>
        <begin position="765"/>
        <end position="821"/>
    </location>
</feature>
<feature type="region of interest" description="Disordered" evidence="1">
    <location>
        <begin position="903"/>
        <end position="992"/>
    </location>
</feature>
<feature type="region of interest" description="Disordered" evidence="1">
    <location>
        <begin position="145"/>
        <end position="260"/>
    </location>
</feature>
<feature type="compositionally biased region" description="Acidic residues" evidence="1">
    <location>
        <begin position="943"/>
        <end position="955"/>
    </location>
</feature>
<accession>W7T278</accession>
<organism evidence="2 3">
    <name type="scientific">Nannochloropsis gaditana</name>
    <dbReference type="NCBI Taxonomy" id="72520"/>
    <lineage>
        <taxon>Eukaryota</taxon>
        <taxon>Sar</taxon>
        <taxon>Stramenopiles</taxon>
        <taxon>Ochrophyta</taxon>
        <taxon>Eustigmatophyceae</taxon>
        <taxon>Eustigmatales</taxon>
        <taxon>Monodopsidaceae</taxon>
        <taxon>Nannochloropsis</taxon>
    </lineage>
</organism>
<dbReference type="InterPro" id="IPR043822">
    <property type="entry name" value="EsV_1_7_cys"/>
</dbReference>
<feature type="region of interest" description="Disordered" evidence="1">
    <location>
        <begin position="840"/>
        <end position="869"/>
    </location>
</feature>
<feature type="compositionally biased region" description="Gly residues" evidence="1">
    <location>
        <begin position="847"/>
        <end position="857"/>
    </location>
</feature>
<evidence type="ECO:0000313" key="3">
    <source>
        <dbReference type="Proteomes" id="UP000019335"/>
    </source>
</evidence>
<feature type="compositionally biased region" description="Basic and acidic residues" evidence="1">
    <location>
        <begin position="316"/>
        <end position="328"/>
    </location>
</feature>
<reference evidence="2 3" key="1">
    <citation type="journal article" date="2014" name="Mol. Plant">
        <title>Chromosome Scale Genome Assembly and Transcriptome Profiling of Nannochloropsis gaditana in Nitrogen Depletion.</title>
        <authorList>
            <person name="Corteggiani Carpinelli E."/>
            <person name="Telatin A."/>
            <person name="Vitulo N."/>
            <person name="Forcato C."/>
            <person name="D'Angelo M."/>
            <person name="Schiavon R."/>
            <person name="Vezzi A."/>
            <person name="Giacometti G.M."/>
            <person name="Morosinotto T."/>
            <person name="Valle G."/>
        </authorList>
    </citation>
    <scope>NUCLEOTIDE SEQUENCE [LARGE SCALE GENOMIC DNA]</scope>
    <source>
        <strain evidence="2 3">B-31</strain>
    </source>
</reference>
<feature type="region of interest" description="Disordered" evidence="1">
    <location>
        <begin position="278"/>
        <end position="357"/>
    </location>
</feature>
<name>W7T278_9STRA</name>
<feature type="compositionally biased region" description="Basic residues" evidence="1">
    <location>
        <begin position="913"/>
        <end position="935"/>
    </location>
</feature>
<evidence type="ECO:0000313" key="2">
    <source>
        <dbReference type="EMBL" id="EWM21165.1"/>
    </source>
</evidence>
<feature type="region of interest" description="Disordered" evidence="1">
    <location>
        <begin position="70"/>
        <end position="123"/>
    </location>
</feature>
<feature type="compositionally biased region" description="Basic and acidic residues" evidence="1">
    <location>
        <begin position="222"/>
        <end position="232"/>
    </location>
</feature>